<proteinExistence type="inferred from homology"/>
<evidence type="ECO:0000256" key="9">
    <source>
        <dbReference type="RuleBase" id="RU000544"/>
    </source>
</evidence>
<dbReference type="HAMAP" id="MF_00124">
    <property type="entry name" value="Thymidine_kinase"/>
    <property type="match status" value="1"/>
</dbReference>
<feature type="binding site" evidence="8">
    <location>
        <begin position="9"/>
        <end position="16"/>
    </location>
    <ligand>
        <name>ATP</name>
        <dbReference type="ChEBI" id="CHEBI:30616"/>
    </ligand>
</feature>
<dbReference type="SUPFAM" id="SSF57716">
    <property type="entry name" value="Glucocorticoid receptor-like (DNA-binding domain)"/>
    <property type="match status" value="1"/>
</dbReference>
<comment type="caution">
    <text evidence="11">The sequence shown here is derived from an EMBL/GenBank/DDBJ whole genome shotgun (WGS) entry which is preliminary data.</text>
</comment>
<evidence type="ECO:0000313" key="11">
    <source>
        <dbReference type="EMBL" id="MFD2611798.1"/>
    </source>
</evidence>
<dbReference type="PANTHER" id="PTHR11441:SF0">
    <property type="entry name" value="THYMIDINE KINASE, CYTOSOLIC"/>
    <property type="match status" value="1"/>
</dbReference>
<evidence type="ECO:0000256" key="7">
    <source>
        <dbReference type="ARBA" id="ARBA00022840"/>
    </source>
</evidence>
<feature type="binding site" evidence="8">
    <location>
        <position position="142"/>
    </location>
    <ligand>
        <name>Zn(2+)</name>
        <dbReference type="ChEBI" id="CHEBI:29105"/>
    </ligand>
</feature>
<comment type="catalytic activity">
    <reaction evidence="8 9">
        <text>thymidine + ATP = dTMP + ADP + H(+)</text>
        <dbReference type="Rhea" id="RHEA:19129"/>
        <dbReference type="ChEBI" id="CHEBI:15378"/>
        <dbReference type="ChEBI" id="CHEBI:17748"/>
        <dbReference type="ChEBI" id="CHEBI:30616"/>
        <dbReference type="ChEBI" id="CHEBI:63528"/>
        <dbReference type="ChEBI" id="CHEBI:456216"/>
        <dbReference type="EC" id="2.7.1.21"/>
    </reaction>
</comment>
<feature type="binding site" evidence="8">
    <location>
        <begin position="81"/>
        <end position="84"/>
    </location>
    <ligand>
        <name>ATP</name>
        <dbReference type="ChEBI" id="CHEBI:30616"/>
    </ligand>
</feature>
<feature type="active site" description="Proton acceptor" evidence="8">
    <location>
        <position position="82"/>
    </location>
</feature>
<dbReference type="EMBL" id="JBHUME010000005">
    <property type="protein sequence ID" value="MFD2611798.1"/>
    <property type="molecule type" value="Genomic_DNA"/>
</dbReference>
<dbReference type="Proteomes" id="UP001597541">
    <property type="component" value="Unassembled WGS sequence"/>
</dbReference>
<comment type="subunit">
    <text evidence="8">Homotetramer.</text>
</comment>
<sequence>MAKLYYRYGTMNSGKSIDILKIANNYEEQGKKVLIFTSAIDDRHGVGKITSRVGIQRDALLLDETVYDKVLAEKPDCVVIDEGQFASSEIIDQLAAIVDEQDIPVIVYGLMTDFQGDMFEGSKRLLELADRIEEIKTICWYCKSKARFNTRFKDGKAVFTGEQIEIGGNDKYLPLCRKCYMREKLASQA</sequence>
<dbReference type="InterPro" id="IPR020633">
    <property type="entry name" value="Thymidine_kinase_CS"/>
</dbReference>
<dbReference type="NCBIfam" id="NF003300">
    <property type="entry name" value="PRK04296.1-5"/>
    <property type="match status" value="1"/>
</dbReference>
<organism evidence="11 12">
    <name type="scientific">Paenibacillus gansuensis</name>
    <dbReference type="NCBI Taxonomy" id="306542"/>
    <lineage>
        <taxon>Bacteria</taxon>
        <taxon>Bacillati</taxon>
        <taxon>Bacillota</taxon>
        <taxon>Bacilli</taxon>
        <taxon>Bacillales</taxon>
        <taxon>Paenibacillaceae</taxon>
        <taxon>Paenibacillus</taxon>
    </lineage>
</organism>
<comment type="similarity">
    <text evidence="1 8 10">Belongs to the thymidine kinase family.</text>
</comment>
<feature type="binding site" evidence="8">
    <location>
        <position position="176"/>
    </location>
    <ligand>
        <name>Zn(2+)</name>
        <dbReference type="ChEBI" id="CHEBI:29105"/>
    </ligand>
</feature>
<protein>
    <recommendedName>
        <fullName evidence="2 8">Thymidine kinase</fullName>
        <ecNumber evidence="2 8">2.7.1.21</ecNumber>
    </recommendedName>
</protein>
<dbReference type="Gene3D" id="3.30.60.20">
    <property type="match status" value="1"/>
</dbReference>
<dbReference type="SUPFAM" id="SSF52540">
    <property type="entry name" value="P-loop containing nucleoside triphosphate hydrolases"/>
    <property type="match status" value="1"/>
</dbReference>
<dbReference type="GO" id="GO:0004797">
    <property type="term" value="F:thymidine kinase activity"/>
    <property type="evidence" value="ECO:0007669"/>
    <property type="project" value="UniProtKB-EC"/>
</dbReference>
<gene>
    <name evidence="8" type="primary">tdk</name>
    <name evidence="11" type="ORF">ACFSUF_05105</name>
</gene>
<evidence type="ECO:0000256" key="8">
    <source>
        <dbReference type="HAMAP-Rule" id="MF_00124"/>
    </source>
</evidence>
<keyword evidence="6 8" id="KW-0418">Kinase</keyword>
<keyword evidence="8" id="KW-0862">Zinc</keyword>
<feature type="binding site" evidence="8">
    <location>
        <position position="139"/>
    </location>
    <ligand>
        <name>Zn(2+)</name>
        <dbReference type="ChEBI" id="CHEBI:29105"/>
    </ligand>
</feature>
<accession>A0ABW5P9C8</accession>
<evidence type="ECO:0000256" key="6">
    <source>
        <dbReference type="ARBA" id="ARBA00022777"/>
    </source>
</evidence>
<name>A0ABW5P9C8_9BACL</name>
<comment type="subcellular location">
    <subcellularLocation>
        <location evidence="8">Cytoplasm</location>
    </subcellularLocation>
</comment>
<keyword evidence="12" id="KW-1185">Reference proteome</keyword>
<keyword evidence="7 8" id="KW-0067">ATP-binding</keyword>
<dbReference type="Gene3D" id="3.40.50.300">
    <property type="entry name" value="P-loop containing nucleotide triphosphate hydrolases"/>
    <property type="match status" value="1"/>
</dbReference>
<evidence type="ECO:0000256" key="4">
    <source>
        <dbReference type="ARBA" id="ARBA00022679"/>
    </source>
</evidence>
<dbReference type="PANTHER" id="PTHR11441">
    <property type="entry name" value="THYMIDINE KINASE"/>
    <property type="match status" value="1"/>
</dbReference>
<keyword evidence="8" id="KW-0479">Metal-binding</keyword>
<feature type="binding site" evidence="8">
    <location>
        <position position="179"/>
    </location>
    <ligand>
        <name>Zn(2+)</name>
        <dbReference type="ChEBI" id="CHEBI:29105"/>
    </ligand>
</feature>
<dbReference type="EC" id="2.7.1.21" evidence="2 8"/>
<keyword evidence="5 8" id="KW-0547">Nucleotide-binding</keyword>
<keyword evidence="3 8" id="KW-0237">DNA synthesis</keyword>
<keyword evidence="4 8" id="KW-0808">Transferase</keyword>
<evidence type="ECO:0000256" key="2">
    <source>
        <dbReference type="ARBA" id="ARBA00012118"/>
    </source>
</evidence>
<reference evidence="12" key="1">
    <citation type="journal article" date="2019" name="Int. J. Syst. Evol. Microbiol.">
        <title>The Global Catalogue of Microorganisms (GCM) 10K type strain sequencing project: providing services to taxonomists for standard genome sequencing and annotation.</title>
        <authorList>
            <consortium name="The Broad Institute Genomics Platform"/>
            <consortium name="The Broad Institute Genome Sequencing Center for Infectious Disease"/>
            <person name="Wu L."/>
            <person name="Ma J."/>
        </authorList>
    </citation>
    <scope>NUCLEOTIDE SEQUENCE [LARGE SCALE GENOMIC DNA]</scope>
    <source>
        <strain evidence="12">KCTC 3950</strain>
    </source>
</reference>
<evidence type="ECO:0000256" key="5">
    <source>
        <dbReference type="ARBA" id="ARBA00022741"/>
    </source>
</evidence>
<dbReference type="PROSITE" id="PS00603">
    <property type="entry name" value="TK_CELLULAR_TYPE"/>
    <property type="match status" value="1"/>
</dbReference>
<evidence type="ECO:0000313" key="12">
    <source>
        <dbReference type="Proteomes" id="UP001597541"/>
    </source>
</evidence>
<dbReference type="InterPro" id="IPR027417">
    <property type="entry name" value="P-loop_NTPase"/>
</dbReference>
<keyword evidence="8" id="KW-0963">Cytoplasm</keyword>
<dbReference type="RefSeq" id="WP_377600785.1">
    <property type="nucleotide sequence ID" value="NZ_JBHUME010000005.1"/>
</dbReference>
<evidence type="ECO:0000256" key="3">
    <source>
        <dbReference type="ARBA" id="ARBA00022634"/>
    </source>
</evidence>
<dbReference type="PIRSF" id="PIRSF035805">
    <property type="entry name" value="TK_cell"/>
    <property type="match status" value="1"/>
</dbReference>
<evidence type="ECO:0000256" key="10">
    <source>
        <dbReference type="RuleBase" id="RU004165"/>
    </source>
</evidence>
<dbReference type="InterPro" id="IPR001267">
    <property type="entry name" value="Thymidine_kinase"/>
</dbReference>
<evidence type="ECO:0000256" key="1">
    <source>
        <dbReference type="ARBA" id="ARBA00007587"/>
    </source>
</evidence>
<dbReference type="Pfam" id="PF00265">
    <property type="entry name" value="TK"/>
    <property type="match status" value="1"/>
</dbReference>